<evidence type="ECO:0000313" key="2">
    <source>
        <dbReference type="EMBL" id="KTD62542.1"/>
    </source>
</evidence>
<sequence length="147" mass="16570">MKTKNSCLLMLLYALLAPASSYADNTQVANWTQQVLVTTLSINYQEIQKELNANRVYYSNDAWEALGMFLGDGLGIVKNNHLVLHPKVLSNAQVVEQGFFSGMEYWRVNLSIAIPELGGRVDFSVLVLKASDPPYMIQSLNMMKFKY</sequence>
<comment type="caution">
    <text evidence="2">The sequence shown here is derived from an EMBL/GenBank/DDBJ whole genome shotgun (WGS) entry which is preliminary data.</text>
</comment>
<gene>
    <name evidence="2" type="ORF">Lspi_1754</name>
</gene>
<dbReference type="PATRIC" id="fig|452.5.peg.1931"/>
<keyword evidence="1" id="KW-0732">Signal</keyword>
<feature type="chain" id="PRO_5006918172" evidence="1">
    <location>
        <begin position="24"/>
        <end position="147"/>
    </location>
</feature>
<dbReference type="EMBL" id="LNYX01000029">
    <property type="protein sequence ID" value="KTD62542.1"/>
    <property type="molecule type" value="Genomic_DNA"/>
</dbReference>
<feature type="signal peptide" evidence="1">
    <location>
        <begin position="1"/>
        <end position="23"/>
    </location>
</feature>
<dbReference type="Proteomes" id="UP000054877">
    <property type="component" value="Unassembled WGS sequence"/>
</dbReference>
<organism evidence="2 3">
    <name type="scientific">Legionella spiritensis</name>
    <dbReference type="NCBI Taxonomy" id="452"/>
    <lineage>
        <taxon>Bacteria</taxon>
        <taxon>Pseudomonadati</taxon>
        <taxon>Pseudomonadota</taxon>
        <taxon>Gammaproteobacteria</taxon>
        <taxon>Legionellales</taxon>
        <taxon>Legionellaceae</taxon>
        <taxon>Legionella</taxon>
    </lineage>
</organism>
<proteinExistence type="predicted"/>
<dbReference type="RefSeq" id="WP_058483678.1">
    <property type="nucleotide sequence ID" value="NZ_CAAAII010000006.1"/>
</dbReference>
<evidence type="ECO:0000256" key="1">
    <source>
        <dbReference type="SAM" id="SignalP"/>
    </source>
</evidence>
<evidence type="ECO:0000313" key="3">
    <source>
        <dbReference type="Proteomes" id="UP000054877"/>
    </source>
</evidence>
<keyword evidence="3" id="KW-1185">Reference proteome</keyword>
<protein>
    <submittedName>
        <fullName evidence="2">Macrophage killing protein with similarity to conjugation protein</fullName>
    </submittedName>
</protein>
<dbReference type="OrthoDB" id="5638127at2"/>
<name>A0A0W0Z0W2_LEGSP</name>
<reference evidence="2 3" key="1">
    <citation type="submission" date="2015-11" db="EMBL/GenBank/DDBJ databases">
        <title>Genomic analysis of 38 Legionella species identifies large and diverse effector repertoires.</title>
        <authorList>
            <person name="Burstein D."/>
            <person name="Amaro F."/>
            <person name="Zusman T."/>
            <person name="Lifshitz Z."/>
            <person name="Cohen O."/>
            <person name="Gilbert J.A."/>
            <person name="Pupko T."/>
            <person name="Shuman H.A."/>
            <person name="Segal G."/>
        </authorList>
    </citation>
    <scope>NUCLEOTIDE SEQUENCE [LARGE SCALE GENOMIC DNA]</scope>
    <source>
        <strain evidence="2 3">Mt.St.Helens-9</strain>
    </source>
</reference>
<accession>A0A0W0Z0W2</accession>
<dbReference type="AlphaFoldDB" id="A0A0W0Z0W2"/>
<dbReference type="STRING" id="452.Lspi_1754"/>